<dbReference type="RefSeq" id="WP_219938427.1">
    <property type="nucleotide sequence ID" value="NZ_JAGFNZ010000001.1"/>
</dbReference>
<gene>
    <name evidence="1" type="ORF">J5W02_00295</name>
</gene>
<evidence type="ECO:0000313" key="2">
    <source>
        <dbReference type="Proteomes" id="UP000719942"/>
    </source>
</evidence>
<organism evidence="1 2">
    <name type="scientific">Caproiciproducens faecalis</name>
    <dbReference type="NCBI Taxonomy" id="2820301"/>
    <lineage>
        <taxon>Bacteria</taxon>
        <taxon>Bacillati</taxon>
        <taxon>Bacillota</taxon>
        <taxon>Clostridia</taxon>
        <taxon>Eubacteriales</taxon>
        <taxon>Acutalibacteraceae</taxon>
        <taxon>Caproiciproducens</taxon>
    </lineage>
</organism>
<keyword evidence="2" id="KW-1185">Reference proteome</keyword>
<protein>
    <submittedName>
        <fullName evidence="1">Uncharacterized protein</fullName>
    </submittedName>
</protein>
<dbReference type="EMBL" id="JAGFNZ010000001">
    <property type="protein sequence ID" value="MBW7571239.1"/>
    <property type="molecule type" value="Genomic_DNA"/>
</dbReference>
<evidence type="ECO:0000313" key="1">
    <source>
        <dbReference type="EMBL" id="MBW7571239.1"/>
    </source>
</evidence>
<name>A0ABS7DIW4_9FIRM</name>
<sequence>MFAITEGIRRIGGIEVPTYKREIVSANVLEVEAGTNGYQGGDTGHGSRTYFRIENEGGTDIQVRPLGRYGDEGFEVTLGGDCELETIITALKFITKVLEDGAKEVHD</sequence>
<reference evidence="1 2" key="1">
    <citation type="submission" date="2021-03" db="EMBL/GenBank/DDBJ databases">
        <title>Caproiciproducens sp. nov. isolated from feces of cow.</title>
        <authorList>
            <person name="Choi J.-Y."/>
        </authorList>
    </citation>
    <scope>NUCLEOTIDE SEQUENCE [LARGE SCALE GENOMIC DNA]</scope>
    <source>
        <strain evidence="1 2">AGMB10547</strain>
    </source>
</reference>
<dbReference type="Proteomes" id="UP000719942">
    <property type="component" value="Unassembled WGS sequence"/>
</dbReference>
<accession>A0ABS7DIW4</accession>
<comment type="caution">
    <text evidence="1">The sequence shown here is derived from an EMBL/GenBank/DDBJ whole genome shotgun (WGS) entry which is preliminary data.</text>
</comment>
<proteinExistence type="predicted"/>